<protein>
    <recommendedName>
        <fullName evidence="4">DUF3185 family protein</fullName>
    </recommendedName>
</protein>
<dbReference type="Proteomes" id="UP000243136">
    <property type="component" value="Chromosome"/>
</dbReference>
<reference evidence="3" key="1">
    <citation type="submission" date="2017-06" db="EMBL/GenBank/DDBJ databases">
        <title>Capnocytophaga spp. assemblies.</title>
        <authorList>
            <person name="Gulvik C.A."/>
        </authorList>
    </citation>
    <scope>NUCLEOTIDE SEQUENCE [LARGE SCALE GENOMIC DNA]</scope>
    <source>
        <strain evidence="3">H5594</strain>
    </source>
</reference>
<dbReference type="EMBL" id="CP022388">
    <property type="protein sequence ID" value="ATA90939.1"/>
    <property type="molecule type" value="Genomic_DNA"/>
</dbReference>
<feature type="transmembrane region" description="Helical" evidence="1">
    <location>
        <begin position="6"/>
        <end position="26"/>
    </location>
</feature>
<keyword evidence="1" id="KW-1133">Transmembrane helix</keyword>
<keyword evidence="1" id="KW-0472">Membrane</keyword>
<dbReference type="RefSeq" id="WP_095916566.1">
    <property type="nucleotide sequence ID" value="NZ_JBIUQH010000004.1"/>
</dbReference>
<dbReference type="AlphaFoldDB" id="A0A250G0K9"/>
<evidence type="ECO:0008006" key="4">
    <source>
        <dbReference type="Google" id="ProtNLM"/>
    </source>
</evidence>
<evidence type="ECO:0000256" key="1">
    <source>
        <dbReference type="SAM" id="Phobius"/>
    </source>
</evidence>
<gene>
    <name evidence="2" type="ORF">CGC56_01375</name>
</gene>
<organism evidence="2 3">
    <name type="scientific">Capnocytophaga canimorsus</name>
    <dbReference type="NCBI Taxonomy" id="28188"/>
    <lineage>
        <taxon>Bacteria</taxon>
        <taxon>Pseudomonadati</taxon>
        <taxon>Bacteroidota</taxon>
        <taxon>Flavobacteriia</taxon>
        <taxon>Flavobacteriales</taxon>
        <taxon>Flavobacteriaceae</taxon>
        <taxon>Capnocytophaga</taxon>
    </lineage>
</organism>
<name>A0A250G0K9_9FLAO</name>
<evidence type="ECO:0000313" key="2">
    <source>
        <dbReference type="EMBL" id="ATA90939.1"/>
    </source>
</evidence>
<feature type="transmembrane region" description="Helical" evidence="1">
    <location>
        <begin position="38"/>
        <end position="55"/>
    </location>
</feature>
<accession>A0A250G0K9</accession>
<proteinExistence type="predicted"/>
<feature type="transmembrane region" description="Helical" evidence="1">
    <location>
        <begin position="83"/>
        <end position="102"/>
    </location>
</feature>
<keyword evidence="1" id="KW-0812">Transmembrane</keyword>
<evidence type="ECO:0000313" key="3">
    <source>
        <dbReference type="Proteomes" id="UP000243136"/>
    </source>
</evidence>
<sequence length="105" mass="11669">MFFAFIEIFLIKNIKKLHCLIFFFYLRKNYKIFSMKKIIAIVLLVAGIYGGYKGYQIIDGSSKGLEIAGLELKAEDKGAKTQGYLFLGLGVIGVVAGAVLLARKQ</sequence>